<evidence type="ECO:0000256" key="1">
    <source>
        <dbReference type="SAM" id="MobiDB-lite"/>
    </source>
</evidence>
<dbReference type="EMBL" id="CAKOGP040001224">
    <property type="protein sequence ID" value="CAJ1944379.1"/>
    <property type="molecule type" value="Genomic_DNA"/>
</dbReference>
<feature type="compositionally biased region" description="Basic and acidic residues" evidence="1">
    <location>
        <begin position="315"/>
        <end position="326"/>
    </location>
</feature>
<keyword evidence="4" id="KW-1185">Reference proteome</keyword>
<keyword evidence="2" id="KW-1133">Transmembrane helix</keyword>
<gene>
    <name evidence="3" type="ORF">CYCCA115_LOCUS8858</name>
</gene>
<name>A0AAD2CZP2_9STRA</name>
<protein>
    <recommendedName>
        <fullName evidence="5">Protein kinase domain-containing protein</fullName>
    </recommendedName>
</protein>
<dbReference type="Proteomes" id="UP001295423">
    <property type="component" value="Unassembled WGS sequence"/>
</dbReference>
<keyword evidence="2" id="KW-0812">Transmembrane</keyword>
<feature type="transmembrane region" description="Helical" evidence="2">
    <location>
        <begin position="42"/>
        <end position="62"/>
    </location>
</feature>
<evidence type="ECO:0000313" key="4">
    <source>
        <dbReference type="Proteomes" id="UP001295423"/>
    </source>
</evidence>
<reference evidence="3" key="1">
    <citation type="submission" date="2023-08" db="EMBL/GenBank/DDBJ databases">
        <authorList>
            <person name="Audoor S."/>
            <person name="Bilcke G."/>
        </authorList>
    </citation>
    <scope>NUCLEOTIDE SEQUENCE</scope>
</reference>
<comment type="caution">
    <text evidence="3">The sequence shown here is derived from an EMBL/GenBank/DDBJ whole genome shotgun (WGS) entry which is preliminary data.</text>
</comment>
<dbReference type="Gene3D" id="1.10.510.10">
    <property type="entry name" value="Transferase(Phosphotransferase) domain 1"/>
    <property type="match status" value="1"/>
</dbReference>
<evidence type="ECO:0008006" key="5">
    <source>
        <dbReference type="Google" id="ProtNLM"/>
    </source>
</evidence>
<proteinExistence type="predicted"/>
<feature type="compositionally biased region" description="Basic residues" evidence="1">
    <location>
        <begin position="1"/>
        <end position="13"/>
    </location>
</feature>
<feature type="region of interest" description="Disordered" evidence="1">
    <location>
        <begin position="74"/>
        <end position="93"/>
    </location>
</feature>
<feature type="compositionally biased region" description="Polar residues" evidence="1">
    <location>
        <begin position="79"/>
        <end position="89"/>
    </location>
</feature>
<evidence type="ECO:0000313" key="3">
    <source>
        <dbReference type="EMBL" id="CAJ1944379.1"/>
    </source>
</evidence>
<dbReference type="InterPro" id="IPR011009">
    <property type="entry name" value="Kinase-like_dom_sf"/>
</dbReference>
<dbReference type="AlphaFoldDB" id="A0AAD2CZP2"/>
<feature type="region of interest" description="Disordered" evidence="1">
    <location>
        <begin position="305"/>
        <end position="326"/>
    </location>
</feature>
<sequence>MVLSRRPGHRRHPRDGSPPPNEHSEDDVPHRSRKLPISSRRLPKVIALTVVFLIYFLVGLSMRLKANLTILPPKGKLRGTTQQETNATSCPPLPQRLQNLKTLPLETMTKEEMEYQIQNHMDQNEFGTTGNKILTCRQHNVHFCRGVVKVYRSKAMYFQVKRCLHMLEDAGITSRILFADDETGTMVEEDMGEVTLMNSPVPWDYKDQMHRIQCILQKHSMIHRDFNFRNFIANQATGKINIIDFGDAVVWQGGLWNPKNYNWRNLQNMFSLWWRRHDSEDQLRIMFEVAEPMLVGKRIWRQPVQQQQAQAQAPKENEAKGKQDEE</sequence>
<accession>A0AAD2CZP2</accession>
<dbReference type="SUPFAM" id="SSF56112">
    <property type="entry name" value="Protein kinase-like (PK-like)"/>
    <property type="match status" value="1"/>
</dbReference>
<feature type="region of interest" description="Disordered" evidence="1">
    <location>
        <begin position="1"/>
        <end position="35"/>
    </location>
</feature>
<organism evidence="3 4">
    <name type="scientific">Cylindrotheca closterium</name>
    <dbReference type="NCBI Taxonomy" id="2856"/>
    <lineage>
        <taxon>Eukaryota</taxon>
        <taxon>Sar</taxon>
        <taxon>Stramenopiles</taxon>
        <taxon>Ochrophyta</taxon>
        <taxon>Bacillariophyta</taxon>
        <taxon>Bacillariophyceae</taxon>
        <taxon>Bacillariophycidae</taxon>
        <taxon>Bacillariales</taxon>
        <taxon>Bacillariaceae</taxon>
        <taxon>Cylindrotheca</taxon>
    </lineage>
</organism>
<keyword evidence="2" id="KW-0472">Membrane</keyword>
<evidence type="ECO:0000256" key="2">
    <source>
        <dbReference type="SAM" id="Phobius"/>
    </source>
</evidence>